<dbReference type="EMBL" id="JAHWGI010000348">
    <property type="protein sequence ID" value="KAK3913929.1"/>
    <property type="molecule type" value="Genomic_DNA"/>
</dbReference>
<evidence type="ECO:0000313" key="3">
    <source>
        <dbReference type="EMBL" id="KAK3918873.1"/>
    </source>
</evidence>
<keyword evidence="4" id="KW-1185">Reference proteome</keyword>
<dbReference type="EMBL" id="JAHWGI010000967">
    <property type="protein sequence ID" value="KAK3918873.1"/>
    <property type="molecule type" value="Genomic_DNA"/>
</dbReference>
<name>A0AAE1H3M0_9NEOP</name>
<accession>A0AAE1H3M0</accession>
<proteinExistence type="predicted"/>
<evidence type="ECO:0000313" key="4">
    <source>
        <dbReference type="Proteomes" id="UP001219518"/>
    </source>
</evidence>
<reference evidence="2" key="1">
    <citation type="submission" date="2021-07" db="EMBL/GenBank/DDBJ databases">
        <authorList>
            <person name="Catto M.A."/>
            <person name="Jacobson A."/>
            <person name="Kennedy G."/>
            <person name="Labadie P."/>
            <person name="Hunt B.G."/>
            <person name="Srinivasan R."/>
        </authorList>
    </citation>
    <scope>NUCLEOTIDE SEQUENCE</scope>
    <source>
        <strain evidence="2">PL_HMW_Pooled</strain>
        <tissue evidence="2">Head</tissue>
    </source>
</reference>
<gene>
    <name evidence="1" type="ORF">KUF71_003854</name>
    <name evidence="3" type="ORF">KUF71_008140</name>
    <name evidence="2" type="ORF">KUF71_023342</name>
</gene>
<sequence length="303" mass="34381">MELITIKLTEDEQKNEISWKYKDYYYDSTVNRSSERLKALVTAFGATVTSGIERSDRSMSPPVTLLPFGGFMRDRIGLTLKMSFRQLWSYFDSSLLILLADYGPVVQLHFAVWCLEARSLFLRSSSYLFLSSKSQWSRVIYFTPVIIIIIINLDAASLTMQSTNIPDSSNKPVASRIIFAKSGPFIAPLLRNAAIEGLSKLNPSDSFISSRRREPKILKLVMKFRLMDFATSLLLVAQAAHRGGGLFFDPEGSRNKKHSFDLTFCNPVPGHKDEILSTRFRIEDTSSKMDQYAPVKQMWALCE</sequence>
<dbReference type="Proteomes" id="UP001219518">
    <property type="component" value="Unassembled WGS sequence"/>
</dbReference>
<evidence type="ECO:0000313" key="2">
    <source>
        <dbReference type="EMBL" id="KAK3913929.1"/>
    </source>
</evidence>
<reference evidence="2" key="2">
    <citation type="journal article" date="2023" name="BMC Genomics">
        <title>Pest status, molecular evolution, and epigenetic factors derived from the genome assembly of Frankliniella fusca, a thysanopteran phytovirus vector.</title>
        <authorList>
            <person name="Catto M.A."/>
            <person name="Labadie P.E."/>
            <person name="Jacobson A.L."/>
            <person name="Kennedy G.G."/>
            <person name="Srinivasan R."/>
            <person name="Hunt B.G."/>
        </authorList>
    </citation>
    <scope>NUCLEOTIDE SEQUENCE</scope>
    <source>
        <strain evidence="2">PL_HMW_Pooled</strain>
    </source>
</reference>
<evidence type="ECO:0000313" key="1">
    <source>
        <dbReference type="EMBL" id="KAK3909255.1"/>
    </source>
</evidence>
<protein>
    <submittedName>
        <fullName evidence="2">NHP2-like protein 1-like protein</fullName>
    </submittedName>
</protein>
<comment type="caution">
    <text evidence="2">The sequence shown here is derived from an EMBL/GenBank/DDBJ whole genome shotgun (WGS) entry which is preliminary data.</text>
</comment>
<dbReference type="EMBL" id="JAHWGI010000085">
    <property type="protein sequence ID" value="KAK3909255.1"/>
    <property type="molecule type" value="Genomic_DNA"/>
</dbReference>
<dbReference type="AlphaFoldDB" id="A0AAE1H3M0"/>
<organism evidence="2 4">
    <name type="scientific">Frankliniella fusca</name>
    <dbReference type="NCBI Taxonomy" id="407009"/>
    <lineage>
        <taxon>Eukaryota</taxon>
        <taxon>Metazoa</taxon>
        <taxon>Ecdysozoa</taxon>
        <taxon>Arthropoda</taxon>
        <taxon>Hexapoda</taxon>
        <taxon>Insecta</taxon>
        <taxon>Pterygota</taxon>
        <taxon>Neoptera</taxon>
        <taxon>Paraneoptera</taxon>
        <taxon>Thysanoptera</taxon>
        <taxon>Terebrantia</taxon>
        <taxon>Thripoidea</taxon>
        <taxon>Thripidae</taxon>
        <taxon>Frankliniella</taxon>
    </lineage>
</organism>